<protein>
    <recommendedName>
        <fullName evidence="1">DUF2249 domain-containing protein</fullName>
    </recommendedName>
</protein>
<accession>T0ZN02</accession>
<organism evidence="2">
    <name type="scientific">mine drainage metagenome</name>
    <dbReference type="NCBI Taxonomy" id="410659"/>
    <lineage>
        <taxon>unclassified sequences</taxon>
        <taxon>metagenomes</taxon>
        <taxon>ecological metagenomes</taxon>
    </lineage>
</organism>
<gene>
    <name evidence="2" type="ORF">B1B_18250</name>
</gene>
<feature type="domain" description="DUF2249" evidence="1">
    <location>
        <begin position="5"/>
        <end position="73"/>
    </location>
</feature>
<comment type="caution">
    <text evidence="2">The sequence shown here is derived from an EMBL/GenBank/DDBJ whole genome shotgun (WGS) entry which is preliminary data.</text>
</comment>
<sequence>MEGVVDVRTMTPAERHPRIFGAFHLLAPGHCFVLVNDHDPKPLYYQFQAEHTGQFTWEYLEQGPETWRVRIGRQRTTGIPA</sequence>
<evidence type="ECO:0000313" key="2">
    <source>
        <dbReference type="EMBL" id="EQD31170.1"/>
    </source>
</evidence>
<dbReference type="InterPro" id="IPR018720">
    <property type="entry name" value="DUF2249"/>
</dbReference>
<proteinExistence type="predicted"/>
<dbReference type="Pfam" id="PF10006">
    <property type="entry name" value="DUF2249"/>
    <property type="match status" value="1"/>
</dbReference>
<reference evidence="2" key="2">
    <citation type="journal article" date="2014" name="ISME J.">
        <title>Microbial stratification in low pH oxic and suboxic macroscopic growths along an acid mine drainage.</title>
        <authorList>
            <person name="Mendez-Garcia C."/>
            <person name="Mesa V."/>
            <person name="Sprenger R.R."/>
            <person name="Richter M."/>
            <person name="Diez M.S."/>
            <person name="Solano J."/>
            <person name="Bargiela R."/>
            <person name="Golyshina O.V."/>
            <person name="Manteca A."/>
            <person name="Ramos J.L."/>
            <person name="Gallego J.R."/>
            <person name="Llorente I."/>
            <person name="Martins Dos Santos V.A."/>
            <person name="Jensen O.N."/>
            <person name="Pelaez A.I."/>
            <person name="Sanchez J."/>
            <person name="Ferrer M."/>
        </authorList>
    </citation>
    <scope>NUCLEOTIDE SEQUENCE</scope>
</reference>
<name>T0ZN02_9ZZZZ</name>
<dbReference type="EMBL" id="AUZY01012210">
    <property type="protein sequence ID" value="EQD31170.1"/>
    <property type="molecule type" value="Genomic_DNA"/>
</dbReference>
<dbReference type="AlphaFoldDB" id="T0ZN02"/>
<reference evidence="2" key="1">
    <citation type="submission" date="2013-08" db="EMBL/GenBank/DDBJ databases">
        <authorList>
            <person name="Mendez C."/>
            <person name="Richter M."/>
            <person name="Ferrer M."/>
            <person name="Sanchez J."/>
        </authorList>
    </citation>
    <scope>NUCLEOTIDE SEQUENCE</scope>
</reference>
<evidence type="ECO:0000259" key="1">
    <source>
        <dbReference type="Pfam" id="PF10006"/>
    </source>
</evidence>